<protein>
    <recommendedName>
        <fullName evidence="2">glycerophosphodiester phosphodiesterase</fullName>
        <ecNumber evidence="2">3.1.4.46</ecNumber>
    </recommendedName>
</protein>
<evidence type="ECO:0000256" key="3">
    <source>
        <dbReference type="ARBA" id="ARBA00022729"/>
    </source>
</evidence>
<sequence>MPSTVSRTVVEVTEHTPARPARPLVVAHRGASGSRPEHTEAAYRLALALGAEAIEPDIVATRDGELVLRHENEISGTTDVAERPEFASRRTTREIDGQRLTGWFTEDFTWAELSTLRARERLPQLRGASARFDGRYPVLRLRDLLRLLDEAAPAPGTGEPVRLVAEVKHATYFASIGLPLDELIAAELTGWSSAQPGRLVVEAFEQSVLLQLRDRGLPAEYVYLLEKSGSPADLVARHGAAALSYAGHLTDAGLARLRASGIDGVSVDTALLVRAEPRGASRPSSAWRSIGGGLAASDLVDRAHAAGLGVFTWTLRPENRFLPAPCRIGTAAAAHGDWLAFFTAIMRTGLDGVFADQPDLAIEARAAL</sequence>
<keyword evidence="9" id="KW-1185">Reference proteome</keyword>
<evidence type="ECO:0000313" key="8">
    <source>
        <dbReference type="EMBL" id="UTT61426.1"/>
    </source>
</evidence>
<dbReference type="EMBL" id="CP101497">
    <property type="protein sequence ID" value="UTT61426.1"/>
    <property type="molecule type" value="Genomic_DNA"/>
</dbReference>
<proteinExistence type="inferred from homology"/>
<dbReference type="Proteomes" id="UP001060039">
    <property type="component" value="Chromosome"/>
</dbReference>
<comment type="similarity">
    <text evidence="1">Belongs to the glycerophosphoryl diester phosphodiesterase family.</text>
</comment>
<accession>A0ABY5FT11</accession>
<dbReference type="SUPFAM" id="SSF51695">
    <property type="entry name" value="PLC-like phosphodiesterases"/>
    <property type="match status" value="1"/>
</dbReference>
<evidence type="ECO:0000256" key="6">
    <source>
        <dbReference type="ARBA" id="ARBA00047512"/>
    </source>
</evidence>
<dbReference type="PANTHER" id="PTHR43620">
    <property type="entry name" value="GLYCEROPHOSPHORYL DIESTER PHOSPHODIESTERASE"/>
    <property type="match status" value="1"/>
</dbReference>
<gene>
    <name evidence="8" type="ORF">NNL39_06940</name>
</gene>
<dbReference type="PROSITE" id="PS51704">
    <property type="entry name" value="GP_PDE"/>
    <property type="match status" value="1"/>
</dbReference>
<comment type="catalytic activity">
    <reaction evidence="6">
        <text>a sn-glycero-3-phosphodiester + H2O = an alcohol + sn-glycerol 3-phosphate + H(+)</text>
        <dbReference type="Rhea" id="RHEA:12969"/>
        <dbReference type="ChEBI" id="CHEBI:15377"/>
        <dbReference type="ChEBI" id="CHEBI:15378"/>
        <dbReference type="ChEBI" id="CHEBI:30879"/>
        <dbReference type="ChEBI" id="CHEBI:57597"/>
        <dbReference type="ChEBI" id="CHEBI:83408"/>
        <dbReference type="EC" id="3.1.4.46"/>
    </reaction>
</comment>
<dbReference type="Gene3D" id="3.20.20.190">
    <property type="entry name" value="Phosphatidylinositol (PI) phosphodiesterase"/>
    <property type="match status" value="1"/>
</dbReference>
<reference evidence="8" key="1">
    <citation type="submission" date="2022-07" db="EMBL/GenBank/DDBJ databases">
        <title>Taxonomic analysis of Microcella humidisoli nov. sp., isolated from riverside soil.</title>
        <authorList>
            <person name="Molina K.M."/>
            <person name="Kim S.B."/>
        </authorList>
    </citation>
    <scope>NUCLEOTIDE SEQUENCE</scope>
    <source>
        <strain evidence="8">MMS21-STM10</strain>
    </source>
</reference>
<evidence type="ECO:0000256" key="2">
    <source>
        <dbReference type="ARBA" id="ARBA00012247"/>
    </source>
</evidence>
<evidence type="ECO:0000256" key="5">
    <source>
        <dbReference type="ARBA" id="ARBA00022801"/>
    </source>
</evidence>
<keyword evidence="4" id="KW-0319">Glycerol metabolism</keyword>
<organism evidence="8 9">
    <name type="scientific">Microcella humidisoli</name>
    <dbReference type="NCBI Taxonomy" id="2963406"/>
    <lineage>
        <taxon>Bacteria</taxon>
        <taxon>Bacillati</taxon>
        <taxon>Actinomycetota</taxon>
        <taxon>Actinomycetes</taxon>
        <taxon>Micrococcales</taxon>
        <taxon>Microbacteriaceae</taxon>
        <taxon>Microcella</taxon>
    </lineage>
</organism>
<dbReference type="InterPro" id="IPR030395">
    <property type="entry name" value="GP_PDE_dom"/>
</dbReference>
<evidence type="ECO:0000256" key="4">
    <source>
        <dbReference type="ARBA" id="ARBA00022798"/>
    </source>
</evidence>
<evidence type="ECO:0000256" key="1">
    <source>
        <dbReference type="ARBA" id="ARBA00007277"/>
    </source>
</evidence>
<dbReference type="InterPro" id="IPR017946">
    <property type="entry name" value="PLC-like_Pdiesterase_TIM-brl"/>
</dbReference>
<evidence type="ECO:0000313" key="9">
    <source>
        <dbReference type="Proteomes" id="UP001060039"/>
    </source>
</evidence>
<dbReference type="EC" id="3.1.4.46" evidence="2"/>
<name>A0ABY5FT11_9MICO</name>
<keyword evidence="5" id="KW-0378">Hydrolase</keyword>
<evidence type="ECO:0000259" key="7">
    <source>
        <dbReference type="PROSITE" id="PS51704"/>
    </source>
</evidence>
<dbReference type="Pfam" id="PF03009">
    <property type="entry name" value="GDPD"/>
    <property type="match status" value="1"/>
</dbReference>
<dbReference type="PANTHER" id="PTHR43620:SF7">
    <property type="entry name" value="GLYCEROPHOSPHODIESTER PHOSPHODIESTERASE GDPD5-RELATED"/>
    <property type="match status" value="1"/>
</dbReference>
<feature type="domain" description="GP-PDE" evidence="7">
    <location>
        <begin position="23"/>
        <end position="365"/>
    </location>
</feature>
<keyword evidence="3" id="KW-0732">Signal</keyword>